<accession>A0A328NSS4</accession>
<dbReference type="Proteomes" id="UP000249419">
    <property type="component" value="Unassembled WGS sequence"/>
</dbReference>
<dbReference type="RefSeq" id="WP_258400280.1">
    <property type="nucleotide sequence ID" value="NZ_PYAG01000002.1"/>
</dbReference>
<protein>
    <submittedName>
        <fullName evidence="2">Uncharacterized protein</fullName>
    </submittedName>
</protein>
<evidence type="ECO:0000256" key="1">
    <source>
        <dbReference type="SAM" id="MobiDB-lite"/>
    </source>
</evidence>
<reference evidence="2 3" key="1">
    <citation type="submission" date="2018-03" db="EMBL/GenBank/DDBJ databases">
        <title>Defining the species Micromonospora saelicesensis and Micromonospora noduli under the framework of genomics.</title>
        <authorList>
            <person name="Riesco R."/>
            <person name="Trujillo M.E."/>
        </authorList>
    </citation>
    <scope>NUCLEOTIDE SEQUENCE [LARGE SCALE GENOMIC DNA]</scope>
    <source>
        <strain evidence="2 3">PSN13</strain>
    </source>
</reference>
<evidence type="ECO:0000313" key="3">
    <source>
        <dbReference type="Proteomes" id="UP000249419"/>
    </source>
</evidence>
<name>A0A328NSS4_9ACTN</name>
<organism evidence="2 3">
    <name type="scientific">Micromonospora saelicesensis</name>
    <dbReference type="NCBI Taxonomy" id="285676"/>
    <lineage>
        <taxon>Bacteria</taxon>
        <taxon>Bacillati</taxon>
        <taxon>Actinomycetota</taxon>
        <taxon>Actinomycetes</taxon>
        <taxon>Micromonosporales</taxon>
        <taxon>Micromonosporaceae</taxon>
        <taxon>Micromonospora</taxon>
    </lineage>
</organism>
<gene>
    <name evidence="2" type="ORF">PSN13_00784</name>
</gene>
<dbReference type="EMBL" id="PYAG01000002">
    <property type="protein sequence ID" value="RAO38665.1"/>
    <property type="molecule type" value="Genomic_DNA"/>
</dbReference>
<evidence type="ECO:0000313" key="2">
    <source>
        <dbReference type="EMBL" id="RAO38665.1"/>
    </source>
</evidence>
<feature type="region of interest" description="Disordered" evidence="1">
    <location>
        <begin position="217"/>
        <end position="277"/>
    </location>
</feature>
<sequence>MPTRTPVLAAWTPAFVVNVVAASIEHAAVNGLHRAFRDVARGRGLSPATVEEWVSRARAVQAVPVPPDLLACHTCTRSMVLIQLPDCGRVYLCAPSCGRTPVSADEIRSAVAAVVLHSTPHLVPPGKTTQAASYALGPIQRVTVGATGTDLHITWRAVSRQITGPMMGMAQRLHVTQRHTADNTPGRAIDVLHSGLLHIGPTSGRLALDTVTRHGYRPQTPIRLPDGPTLLGMHRPTGSADAGPPTPSTLVRGRFHPLPHHLRSPPDRPTATPAARA</sequence>
<feature type="compositionally biased region" description="Basic residues" evidence="1">
    <location>
        <begin position="253"/>
        <end position="263"/>
    </location>
</feature>
<dbReference type="AlphaFoldDB" id="A0A328NSS4"/>
<comment type="caution">
    <text evidence="2">The sequence shown here is derived from an EMBL/GenBank/DDBJ whole genome shotgun (WGS) entry which is preliminary data.</text>
</comment>
<proteinExistence type="predicted"/>